<dbReference type="PROSITE" id="PS50111">
    <property type="entry name" value="CHEMOTAXIS_TRANSDUC_2"/>
    <property type="match status" value="1"/>
</dbReference>
<sequence length="675" mass="72543">MFSGIRQRLSMKVALLVLGISLVVFTGLALVNASWQEENFRESLGQAITENSELLFHAIEKPMVIGDDRGTREQFSFIAEHYPHIKVYITNFRGNVTYSTQGQAERQDMSALYSDPALMGMSKAALSGGSVETRLMDLGENPVFVHSRSIPNDPSCHHCHGASQKVLGQLLLVQDVSPQMAAMSSQLRNIGFLGVAGLIVMVGGVLLFLRAQVLRKVQHITETTAQVSQGDLDAAFLIESEDELGQLSGHIGTMLDRLKEQLAFSDGVLKGVTVPCAITNPDNTIRYTNAAMCSYLEKSHGPEQYVGVVSGEFFLGDPAAETISHRAIVEQKQIEEESVLQLPSGRTIYTAVTSTPFYDQKGTLLGTLAIWFDLTAIRQQEQQLVSQRDTIAQAAGDADAVSNNVAAAAEELSAQVEQASKGSEQQKIRTSEVATAMEEMNATVLEVAQNAGAAAELAEQVRQSARDGNSAVSESVEMANVVTEKVEVLRGSMGDLELRANEVGDVITVIQDIADQTNLLALNAAIEAARAGDAGRGFAVVADEVRKLAERTMQATREVTDSIRQIQDSAQKNVKGTYDAAELVAKNKHVSQKSGEILSQITKLIDGTADQVSAIATAAEQQSATSEEIARATESVNSIASETSLAMNESSQAVADLAQLAQQLRNIIEDMQSNG</sequence>
<dbReference type="SUPFAM" id="SSF55785">
    <property type="entry name" value="PYP-like sensor domain (PAS domain)"/>
    <property type="match status" value="1"/>
</dbReference>
<dbReference type="AlphaFoldDB" id="A0A1T4VXD3"/>
<evidence type="ECO:0000256" key="3">
    <source>
        <dbReference type="PROSITE-ProRule" id="PRU00284"/>
    </source>
</evidence>
<dbReference type="InterPro" id="IPR000700">
    <property type="entry name" value="PAS-assoc_C"/>
</dbReference>
<evidence type="ECO:0000259" key="6">
    <source>
        <dbReference type="PROSITE" id="PS50113"/>
    </source>
</evidence>
<keyword evidence="4" id="KW-0472">Membrane</keyword>
<proteinExistence type="inferred from homology"/>
<evidence type="ECO:0000256" key="4">
    <source>
        <dbReference type="SAM" id="Phobius"/>
    </source>
</evidence>
<evidence type="ECO:0000256" key="1">
    <source>
        <dbReference type="ARBA" id="ARBA00023224"/>
    </source>
</evidence>
<dbReference type="InterPro" id="IPR004090">
    <property type="entry name" value="Chemotax_Me-accpt_rcpt"/>
</dbReference>
<keyword evidence="4" id="KW-0812">Transmembrane</keyword>
<evidence type="ECO:0000313" key="9">
    <source>
        <dbReference type="Proteomes" id="UP000189733"/>
    </source>
</evidence>
<reference evidence="8 9" key="1">
    <citation type="submission" date="2017-02" db="EMBL/GenBank/DDBJ databases">
        <authorList>
            <person name="Peterson S.W."/>
        </authorList>
    </citation>
    <scope>NUCLEOTIDE SEQUENCE [LARGE SCALE GENOMIC DNA]</scope>
    <source>
        <strain evidence="8 9">DSM 18034</strain>
    </source>
</reference>
<keyword evidence="4" id="KW-1133">Transmembrane helix</keyword>
<dbReference type="Pfam" id="PF13426">
    <property type="entry name" value="PAS_9"/>
    <property type="match status" value="1"/>
</dbReference>
<dbReference type="Pfam" id="PF00015">
    <property type="entry name" value="MCPsignal"/>
    <property type="match status" value="1"/>
</dbReference>
<evidence type="ECO:0000259" key="7">
    <source>
        <dbReference type="PROSITE" id="PS50885"/>
    </source>
</evidence>
<feature type="domain" description="Methyl-accepting transducer" evidence="5">
    <location>
        <begin position="401"/>
        <end position="637"/>
    </location>
</feature>
<dbReference type="PANTHER" id="PTHR32089">
    <property type="entry name" value="METHYL-ACCEPTING CHEMOTAXIS PROTEIN MCPB"/>
    <property type="match status" value="1"/>
</dbReference>
<dbReference type="Pfam" id="PF00672">
    <property type="entry name" value="HAMP"/>
    <property type="match status" value="1"/>
</dbReference>
<dbReference type="PROSITE" id="PS50113">
    <property type="entry name" value="PAC"/>
    <property type="match status" value="1"/>
</dbReference>
<evidence type="ECO:0000259" key="5">
    <source>
        <dbReference type="PROSITE" id="PS50111"/>
    </source>
</evidence>
<name>A0A1T4VXD3_9BACT</name>
<evidence type="ECO:0000256" key="2">
    <source>
        <dbReference type="ARBA" id="ARBA00029447"/>
    </source>
</evidence>
<protein>
    <submittedName>
        <fullName evidence="8">Methyl-accepting chemotaxis protein</fullName>
    </submittedName>
</protein>
<gene>
    <name evidence="8" type="ORF">SAMN02745702_01046</name>
</gene>
<keyword evidence="9" id="KW-1185">Reference proteome</keyword>
<dbReference type="RefSeq" id="WP_078684352.1">
    <property type="nucleotide sequence ID" value="NZ_FUYA01000003.1"/>
</dbReference>
<dbReference type="GO" id="GO:0016020">
    <property type="term" value="C:membrane"/>
    <property type="evidence" value="ECO:0007669"/>
    <property type="project" value="InterPro"/>
</dbReference>
<dbReference type="CDD" id="cd11386">
    <property type="entry name" value="MCP_signal"/>
    <property type="match status" value="1"/>
</dbReference>
<dbReference type="GO" id="GO:0004888">
    <property type="term" value="F:transmembrane signaling receptor activity"/>
    <property type="evidence" value="ECO:0007669"/>
    <property type="project" value="InterPro"/>
</dbReference>
<dbReference type="Gene3D" id="1.10.8.500">
    <property type="entry name" value="HAMP domain in histidine kinase"/>
    <property type="match status" value="1"/>
</dbReference>
<feature type="domain" description="PAC" evidence="6">
    <location>
        <begin position="333"/>
        <end position="386"/>
    </location>
</feature>
<dbReference type="CDD" id="cd00130">
    <property type="entry name" value="PAS"/>
    <property type="match status" value="1"/>
</dbReference>
<dbReference type="CDD" id="cd06225">
    <property type="entry name" value="HAMP"/>
    <property type="match status" value="1"/>
</dbReference>
<dbReference type="PROSITE" id="PS50885">
    <property type="entry name" value="HAMP"/>
    <property type="match status" value="1"/>
</dbReference>
<dbReference type="Gene3D" id="3.30.450.290">
    <property type="match status" value="1"/>
</dbReference>
<comment type="similarity">
    <text evidence="2">Belongs to the methyl-accepting chemotaxis (MCP) protein family.</text>
</comment>
<evidence type="ECO:0000313" key="8">
    <source>
        <dbReference type="EMBL" id="SKA69151.1"/>
    </source>
</evidence>
<feature type="domain" description="HAMP" evidence="7">
    <location>
        <begin position="211"/>
        <end position="263"/>
    </location>
</feature>
<dbReference type="OrthoDB" id="9816383at2"/>
<dbReference type="SMART" id="SM00283">
    <property type="entry name" value="MA"/>
    <property type="match status" value="1"/>
</dbReference>
<dbReference type="EMBL" id="FUYA01000003">
    <property type="protein sequence ID" value="SKA69151.1"/>
    <property type="molecule type" value="Genomic_DNA"/>
</dbReference>
<dbReference type="STRING" id="1121442.SAMN02745702_01046"/>
<dbReference type="Proteomes" id="UP000189733">
    <property type="component" value="Unassembled WGS sequence"/>
</dbReference>
<feature type="transmembrane region" description="Helical" evidence="4">
    <location>
        <begin position="190"/>
        <end position="209"/>
    </location>
</feature>
<keyword evidence="1 3" id="KW-0807">Transducer</keyword>
<dbReference type="PRINTS" id="PR00260">
    <property type="entry name" value="CHEMTRNSDUCR"/>
</dbReference>
<dbReference type="GO" id="GO:0006935">
    <property type="term" value="P:chemotaxis"/>
    <property type="evidence" value="ECO:0007669"/>
    <property type="project" value="InterPro"/>
</dbReference>
<dbReference type="InterPro" id="IPR035965">
    <property type="entry name" value="PAS-like_dom_sf"/>
</dbReference>
<dbReference type="InterPro" id="IPR004089">
    <property type="entry name" value="MCPsignal_dom"/>
</dbReference>
<dbReference type="InterPro" id="IPR000014">
    <property type="entry name" value="PAS"/>
</dbReference>
<dbReference type="GO" id="GO:0007165">
    <property type="term" value="P:signal transduction"/>
    <property type="evidence" value="ECO:0007669"/>
    <property type="project" value="UniProtKB-KW"/>
</dbReference>
<organism evidence="8 9">
    <name type="scientific">Desulfobaculum bizertense DSM 18034</name>
    <dbReference type="NCBI Taxonomy" id="1121442"/>
    <lineage>
        <taxon>Bacteria</taxon>
        <taxon>Pseudomonadati</taxon>
        <taxon>Thermodesulfobacteriota</taxon>
        <taxon>Desulfovibrionia</taxon>
        <taxon>Desulfovibrionales</taxon>
        <taxon>Desulfovibrionaceae</taxon>
        <taxon>Desulfobaculum</taxon>
    </lineage>
</organism>
<accession>A0A1T4VXD3</accession>
<dbReference type="Gene3D" id="3.30.450.20">
    <property type="entry name" value="PAS domain"/>
    <property type="match status" value="1"/>
</dbReference>
<dbReference type="SUPFAM" id="SSF58104">
    <property type="entry name" value="Methyl-accepting chemotaxis protein (MCP) signaling domain"/>
    <property type="match status" value="1"/>
</dbReference>
<dbReference type="Gene3D" id="1.10.287.950">
    <property type="entry name" value="Methyl-accepting chemotaxis protein"/>
    <property type="match status" value="1"/>
</dbReference>
<dbReference type="SMART" id="SM00304">
    <property type="entry name" value="HAMP"/>
    <property type="match status" value="2"/>
</dbReference>
<dbReference type="InterPro" id="IPR003660">
    <property type="entry name" value="HAMP_dom"/>
</dbReference>
<dbReference type="PANTHER" id="PTHR32089:SF112">
    <property type="entry name" value="LYSOZYME-LIKE PROTEIN-RELATED"/>
    <property type="match status" value="1"/>
</dbReference>